<protein>
    <submittedName>
        <fullName evidence="4">Pilus assembly protein TadG-related protein</fullName>
    </submittedName>
</protein>
<reference evidence="5" key="1">
    <citation type="journal article" date="2019" name="Int. J. Syst. Evol. Microbiol.">
        <title>The Global Catalogue of Microorganisms (GCM) 10K type strain sequencing project: providing services to taxonomists for standard genome sequencing and annotation.</title>
        <authorList>
            <consortium name="The Broad Institute Genomics Platform"/>
            <consortium name="The Broad Institute Genome Sequencing Center for Infectious Disease"/>
            <person name="Wu L."/>
            <person name="Ma J."/>
        </authorList>
    </citation>
    <scope>NUCLEOTIDE SEQUENCE [LARGE SCALE GENOMIC DNA]</scope>
    <source>
        <strain evidence="5">KCTC 32255</strain>
    </source>
</reference>
<organism evidence="4 5">
    <name type="scientific">Haloechinothrix salitolerans</name>
    <dbReference type="NCBI Taxonomy" id="926830"/>
    <lineage>
        <taxon>Bacteria</taxon>
        <taxon>Bacillati</taxon>
        <taxon>Actinomycetota</taxon>
        <taxon>Actinomycetes</taxon>
        <taxon>Pseudonocardiales</taxon>
        <taxon>Pseudonocardiaceae</taxon>
        <taxon>Haloechinothrix</taxon>
    </lineage>
</organism>
<dbReference type="Pfam" id="PF13400">
    <property type="entry name" value="Tad"/>
    <property type="match status" value="1"/>
</dbReference>
<keyword evidence="2" id="KW-0472">Membrane</keyword>
<dbReference type="EMBL" id="JBHSXX010000001">
    <property type="protein sequence ID" value="MFC6869271.1"/>
    <property type="molecule type" value="Genomic_DNA"/>
</dbReference>
<keyword evidence="5" id="KW-1185">Reference proteome</keyword>
<evidence type="ECO:0000313" key="5">
    <source>
        <dbReference type="Proteomes" id="UP001596337"/>
    </source>
</evidence>
<evidence type="ECO:0000256" key="1">
    <source>
        <dbReference type="SAM" id="MobiDB-lite"/>
    </source>
</evidence>
<sequence>MRRLMRVPHHRGPANDRGAVGVLVGVLVSAGVLFGFAALVIDVGQIYGERAYLQNGADAGALAVAQACASQDVECSTLLGAENTAKRYADENSTDDGVSALDGDFTFPVCGSDDLGLLPPCPGSSGAITDCPSAPPSGVEYVDVHTATLTSDGASLLPPVFARTILGNEDYDGKKVRACARAQWGPPETANTIAVTISTCEWKQATADGTVYAPYPLDPDPSSQPFFYAPFDRVLRLHDPHEDSSTAGDDGSCQDPKAVDGPGQFGWVDDPDSTCSVFIDGGTYSSDTGAPASKSCKDLLHKAWTEHTPVFIPLYSEVSGTGTNGTYTFDGFAAFIVTGYHLPGFKESDWANPLNDCHGPEKCINGFFVDTTMPSTGTIGGPDRGVDIVVLTG</sequence>
<proteinExistence type="predicted"/>
<feature type="domain" description="Putative Flp pilus-assembly TadG-like N-terminal" evidence="3">
    <location>
        <begin position="25"/>
        <end position="67"/>
    </location>
</feature>
<keyword evidence="2" id="KW-0812">Transmembrane</keyword>
<evidence type="ECO:0000313" key="4">
    <source>
        <dbReference type="EMBL" id="MFC6869271.1"/>
    </source>
</evidence>
<evidence type="ECO:0000256" key="2">
    <source>
        <dbReference type="SAM" id="Phobius"/>
    </source>
</evidence>
<feature type="region of interest" description="Disordered" evidence="1">
    <location>
        <begin position="239"/>
        <end position="265"/>
    </location>
</feature>
<comment type="caution">
    <text evidence="4">The sequence shown here is derived from an EMBL/GenBank/DDBJ whole genome shotgun (WGS) entry which is preliminary data.</text>
</comment>
<dbReference type="Proteomes" id="UP001596337">
    <property type="component" value="Unassembled WGS sequence"/>
</dbReference>
<dbReference type="RefSeq" id="WP_345390016.1">
    <property type="nucleotide sequence ID" value="NZ_BAABLA010000003.1"/>
</dbReference>
<dbReference type="InterPro" id="IPR028087">
    <property type="entry name" value="Tad_N"/>
</dbReference>
<keyword evidence="2" id="KW-1133">Transmembrane helix</keyword>
<accession>A0ABW2C255</accession>
<evidence type="ECO:0000259" key="3">
    <source>
        <dbReference type="Pfam" id="PF13400"/>
    </source>
</evidence>
<name>A0ABW2C255_9PSEU</name>
<gene>
    <name evidence="4" type="ORF">ACFQGD_19190</name>
</gene>
<feature type="transmembrane region" description="Helical" evidence="2">
    <location>
        <begin position="20"/>
        <end position="41"/>
    </location>
</feature>